<evidence type="ECO:0000256" key="2">
    <source>
        <dbReference type="ARBA" id="ARBA00023125"/>
    </source>
</evidence>
<reference evidence="7" key="1">
    <citation type="journal article" date="2019" name="Int. J. Syst. Evol. Microbiol.">
        <title>The Global Catalogue of Microorganisms (GCM) 10K type strain sequencing project: providing services to taxonomists for standard genome sequencing and annotation.</title>
        <authorList>
            <consortium name="The Broad Institute Genomics Platform"/>
            <consortium name="The Broad Institute Genome Sequencing Center for Infectious Disease"/>
            <person name="Wu L."/>
            <person name="Ma J."/>
        </authorList>
    </citation>
    <scope>NUCLEOTIDE SEQUENCE [LARGE SCALE GENOMIC DNA]</scope>
    <source>
        <strain evidence="7">JCM 16924</strain>
    </source>
</reference>
<evidence type="ECO:0000259" key="5">
    <source>
        <dbReference type="PROSITE" id="PS50977"/>
    </source>
</evidence>
<keyword evidence="3" id="KW-0804">Transcription</keyword>
<dbReference type="SUPFAM" id="SSF48498">
    <property type="entry name" value="Tetracyclin repressor-like, C-terminal domain"/>
    <property type="match status" value="1"/>
</dbReference>
<evidence type="ECO:0000256" key="3">
    <source>
        <dbReference type="ARBA" id="ARBA00023163"/>
    </source>
</evidence>
<evidence type="ECO:0000256" key="1">
    <source>
        <dbReference type="ARBA" id="ARBA00023015"/>
    </source>
</evidence>
<dbReference type="Pfam" id="PF00440">
    <property type="entry name" value="TetR_N"/>
    <property type="match status" value="2"/>
</dbReference>
<dbReference type="InterPro" id="IPR036271">
    <property type="entry name" value="Tet_transcr_reg_TetR-rel_C_sf"/>
</dbReference>
<dbReference type="Gene3D" id="1.10.10.60">
    <property type="entry name" value="Homeodomain-like"/>
    <property type="match status" value="2"/>
</dbReference>
<dbReference type="InterPro" id="IPR050109">
    <property type="entry name" value="HTH-type_TetR-like_transc_reg"/>
</dbReference>
<dbReference type="Gene3D" id="1.10.357.10">
    <property type="entry name" value="Tetracycline Repressor, domain 2"/>
    <property type="match status" value="2"/>
</dbReference>
<dbReference type="Proteomes" id="UP001500456">
    <property type="component" value="Unassembled WGS sequence"/>
</dbReference>
<proteinExistence type="predicted"/>
<protein>
    <submittedName>
        <fullName evidence="6">TetR/AcrR family transcriptional regulator</fullName>
    </submittedName>
</protein>
<evidence type="ECO:0000313" key="6">
    <source>
        <dbReference type="EMBL" id="GAA4025190.1"/>
    </source>
</evidence>
<sequence>MTIPARGTRPANRRQLILSAATELFHDRGYANVRMSDIAEAVAVGPSALYRHFQSKQKLLEAVVEDSLEDSARVLREMPHGRTAMARSLASNAIGRRHAGVLWRREARQIPEVDSALRPRAREFIRSIAGMLAESRPDLGPVERTLLAHCVVGAANSVSFHSLRLPEARFIDVLAGILEVVIACPIPRLVPRPPPRDAPALRSVSTREALLEAAGELFARHGYGNVAMEQIATHAGVAGTSVYGCFPRKSDALEAALTRTAEWLRIDMNRVLASADGPAEALERLLRCYAAFVLDHPDTVRLALTEAVNLEEPARTRFRESQIDYFADWAELLTQIKPDVPNIEIRLRVHAVVAVMNEVAVTSYPRRFADILSTVVAMGSTVLGLGEGWTTEVNGCTLQK</sequence>
<gene>
    <name evidence="6" type="ORF">GCM10022232_83270</name>
</gene>
<feature type="DNA-binding region" description="H-T-H motif" evidence="4">
    <location>
        <begin position="34"/>
        <end position="53"/>
    </location>
</feature>
<feature type="DNA-binding region" description="H-T-H motif" evidence="4">
    <location>
        <begin position="227"/>
        <end position="246"/>
    </location>
</feature>
<keyword evidence="7" id="KW-1185">Reference proteome</keyword>
<dbReference type="InterPro" id="IPR009057">
    <property type="entry name" value="Homeodomain-like_sf"/>
</dbReference>
<organism evidence="6 7">
    <name type="scientific">Streptomyces plumbiresistens</name>
    <dbReference type="NCBI Taxonomy" id="511811"/>
    <lineage>
        <taxon>Bacteria</taxon>
        <taxon>Bacillati</taxon>
        <taxon>Actinomycetota</taxon>
        <taxon>Actinomycetes</taxon>
        <taxon>Kitasatosporales</taxon>
        <taxon>Streptomycetaceae</taxon>
        <taxon>Streptomyces</taxon>
    </lineage>
</organism>
<dbReference type="InterPro" id="IPR001647">
    <property type="entry name" value="HTH_TetR"/>
</dbReference>
<dbReference type="PANTHER" id="PTHR30055">
    <property type="entry name" value="HTH-TYPE TRANSCRIPTIONAL REGULATOR RUTR"/>
    <property type="match status" value="1"/>
</dbReference>
<dbReference type="PRINTS" id="PR00455">
    <property type="entry name" value="HTHTETR"/>
</dbReference>
<accession>A0ABP7TER1</accession>
<evidence type="ECO:0000256" key="4">
    <source>
        <dbReference type="PROSITE-ProRule" id="PRU00335"/>
    </source>
</evidence>
<feature type="domain" description="HTH tetR-type" evidence="5">
    <location>
        <begin position="204"/>
        <end position="264"/>
    </location>
</feature>
<feature type="domain" description="HTH tetR-type" evidence="5">
    <location>
        <begin position="11"/>
        <end position="71"/>
    </location>
</feature>
<keyword evidence="1" id="KW-0805">Transcription regulation</keyword>
<keyword evidence="2 4" id="KW-0238">DNA-binding</keyword>
<dbReference type="PANTHER" id="PTHR30055:SF234">
    <property type="entry name" value="HTH-TYPE TRANSCRIPTIONAL REGULATOR BETI"/>
    <property type="match status" value="1"/>
</dbReference>
<dbReference type="EMBL" id="BAAAZX010000037">
    <property type="protein sequence ID" value="GAA4025190.1"/>
    <property type="molecule type" value="Genomic_DNA"/>
</dbReference>
<dbReference type="SUPFAM" id="SSF46689">
    <property type="entry name" value="Homeodomain-like"/>
    <property type="match status" value="2"/>
</dbReference>
<comment type="caution">
    <text evidence="6">The sequence shown here is derived from an EMBL/GenBank/DDBJ whole genome shotgun (WGS) entry which is preliminary data.</text>
</comment>
<evidence type="ECO:0000313" key="7">
    <source>
        <dbReference type="Proteomes" id="UP001500456"/>
    </source>
</evidence>
<name>A0ABP7TER1_9ACTN</name>
<dbReference type="PROSITE" id="PS50977">
    <property type="entry name" value="HTH_TETR_2"/>
    <property type="match status" value="2"/>
</dbReference>
<dbReference type="RefSeq" id="WP_345570546.1">
    <property type="nucleotide sequence ID" value="NZ_BAAAZX010000037.1"/>
</dbReference>